<dbReference type="Proteomes" id="UP000283003">
    <property type="component" value="Unassembled WGS sequence"/>
</dbReference>
<evidence type="ECO:0000313" key="1">
    <source>
        <dbReference type="EMBL" id="RVQ68889.1"/>
    </source>
</evidence>
<proteinExistence type="predicted"/>
<name>A0A437GZW0_9SPHN</name>
<sequence length="77" mass="7689">MTASSYFALAIAPVTVIVAAATVTAQGSIAMRGQGVAAIARDGSDQDYIPADDSPDIHVHSVRLAMTTGFAGPAGNA</sequence>
<dbReference type="RefSeq" id="WP_127611076.1">
    <property type="nucleotide sequence ID" value="NZ_RXOL01000001.1"/>
</dbReference>
<accession>A0A437GZW0</accession>
<gene>
    <name evidence="1" type="ORF">EKN06_01275</name>
</gene>
<dbReference type="AlphaFoldDB" id="A0A437GZW0"/>
<comment type="caution">
    <text evidence="1">The sequence shown here is derived from an EMBL/GenBank/DDBJ whole genome shotgun (WGS) entry which is preliminary data.</text>
</comment>
<dbReference type="EMBL" id="RXOL01000001">
    <property type="protein sequence ID" value="RVQ68889.1"/>
    <property type="molecule type" value="Genomic_DNA"/>
</dbReference>
<keyword evidence="2" id="KW-1185">Reference proteome</keyword>
<evidence type="ECO:0000313" key="2">
    <source>
        <dbReference type="Proteomes" id="UP000283003"/>
    </source>
</evidence>
<reference evidence="1 2" key="1">
    <citation type="submission" date="2018-12" db="EMBL/GenBank/DDBJ databases">
        <title>Croceicoccus ponticola sp. nov., a lipolytic bacterium isolated from seawater.</title>
        <authorList>
            <person name="Yoon J.-H."/>
        </authorList>
    </citation>
    <scope>NUCLEOTIDE SEQUENCE [LARGE SCALE GENOMIC DNA]</scope>
    <source>
        <strain evidence="1 2">GM-16</strain>
    </source>
</reference>
<protein>
    <submittedName>
        <fullName evidence="1">Uncharacterized protein</fullName>
    </submittedName>
</protein>
<organism evidence="1 2">
    <name type="scientific">Croceicoccus ponticola</name>
    <dbReference type="NCBI Taxonomy" id="2217664"/>
    <lineage>
        <taxon>Bacteria</taxon>
        <taxon>Pseudomonadati</taxon>
        <taxon>Pseudomonadota</taxon>
        <taxon>Alphaproteobacteria</taxon>
        <taxon>Sphingomonadales</taxon>
        <taxon>Erythrobacteraceae</taxon>
        <taxon>Croceicoccus</taxon>
    </lineage>
</organism>